<evidence type="ECO:0000313" key="2">
    <source>
        <dbReference type="EMBL" id="TCZ76109.1"/>
    </source>
</evidence>
<feature type="domain" description="Aminoglycoside phosphotransferase" evidence="1">
    <location>
        <begin position="76"/>
        <end position="226"/>
    </location>
</feature>
<dbReference type="Pfam" id="PF01636">
    <property type="entry name" value="APH"/>
    <property type="match status" value="1"/>
</dbReference>
<protein>
    <recommendedName>
        <fullName evidence="1">Aminoglycoside phosphotransferase domain-containing protein</fullName>
    </recommendedName>
</protein>
<dbReference type="OrthoDB" id="2363646at2"/>
<comment type="caution">
    <text evidence="2">The sequence shown here is derived from an EMBL/GenBank/DDBJ whole genome shotgun (WGS) entry which is preliminary data.</text>
</comment>
<gene>
    <name evidence="2" type="ORF">E0485_14800</name>
</gene>
<evidence type="ECO:0000259" key="1">
    <source>
        <dbReference type="Pfam" id="PF01636"/>
    </source>
</evidence>
<dbReference type="Gene3D" id="3.90.1200.10">
    <property type="match status" value="1"/>
</dbReference>
<name>A0A4R4E962_9BACL</name>
<dbReference type="AlphaFoldDB" id="A0A4R4E962"/>
<organism evidence="2 3">
    <name type="scientific">Paenibacillus albiflavus</name>
    <dbReference type="NCBI Taxonomy" id="2545760"/>
    <lineage>
        <taxon>Bacteria</taxon>
        <taxon>Bacillati</taxon>
        <taxon>Bacillota</taxon>
        <taxon>Bacilli</taxon>
        <taxon>Bacillales</taxon>
        <taxon>Paenibacillaceae</taxon>
        <taxon>Paenibacillus</taxon>
    </lineage>
</organism>
<reference evidence="2 3" key="1">
    <citation type="submission" date="2019-03" db="EMBL/GenBank/DDBJ databases">
        <authorList>
            <person name="Kim M.K.M."/>
        </authorList>
    </citation>
    <scope>NUCLEOTIDE SEQUENCE [LARGE SCALE GENOMIC DNA]</scope>
    <source>
        <strain evidence="2 3">18JY21-1</strain>
    </source>
</reference>
<dbReference type="Proteomes" id="UP000295418">
    <property type="component" value="Unassembled WGS sequence"/>
</dbReference>
<accession>A0A4R4E962</accession>
<dbReference type="RefSeq" id="WP_132418835.1">
    <property type="nucleotide sequence ID" value="NZ_SKFG01000014.1"/>
</dbReference>
<dbReference type="InterPro" id="IPR011009">
    <property type="entry name" value="Kinase-like_dom_sf"/>
</dbReference>
<dbReference type="EMBL" id="SKFG01000014">
    <property type="protein sequence ID" value="TCZ76109.1"/>
    <property type="molecule type" value="Genomic_DNA"/>
</dbReference>
<evidence type="ECO:0000313" key="3">
    <source>
        <dbReference type="Proteomes" id="UP000295418"/>
    </source>
</evidence>
<dbReference type="SUPFAM" id="SSF56112">
    <property type="entry name" value="Protein kinase-like (PK-like)"/>
    <property type="match status" value="1"/>
</dbReference>
<sequence>MSQQRIDVEGVLSTLREKGIIEDNAKVMGTMSGTTDGLVYTLAVHEEPKYIFKIDHKESIRVVSKLHQAYINSPLLPKLIYRDPVHDFIVYTYVAGTTHYNRGAKKEWLSRLVQDLLNHYSISHDTDKWGRLERLRDSWREFNERSLEGARMNLGDLLPNEDYERVKSLLDSVSQVDGKYLLHGDTGVHNFVYRDNEIVGVIDPSPMVGPVIYDYTYAYCSSPDDLDLETLLTTYDLLDHSSIDKSRLIDNVIFQLYCRIGICAKVHPHDLSDYLHAWEYWRGYLN</sequence>
<proteinExistence type="predicted"/>
<keyword evidence="3" id="KW-1185">Reference proteome</keyword>
<dbReference type="InterPro" id="IPR002575">
    <property type="entry name" value="Aminoglycoside_PTrfase"/>
</dbReference>